<comment type="catalytic activity">
    <reaction evidence="3 4">
        <text>[thioredoxin]-disulfide + L-methionine + H2O = L-methionine (S)-S-oxide + [thioredoxin]-dithiol</text>
        <dbReference type="Rhea" id="RHEA:19993"/>
        <dbReference type="Rhea" id="RHEA-COMP:10698"/>
        <dbReference type="Rhea" id="RHEA-COMP:10700"/>
        <dbReference type="ChEBI" id="CHEBI:15377"/>
        <dbReference type="ChEBI" id="CHEBI:29950"/>
        <dbReference type="ChEBI" id="CHEBI:50058"/>
        <dbReference type="ChEBI" id="CHEBI:57844"/>
        <dbReference type="ChEBI" id="CHEBI:58772"/>
        <dbReference type="EC" id="1.8.4.11"/>
    </reaction>
</comment>
<dbReference type="PANTHER" id="PTHR43774:SF1">
    <property type="entry name" value="PEPTIDE METHIONINE SULFOXIDE REDUCTASE MSRA 2"/>
    <property type="match status" value="1"/>
</dbReference>
<keyword evidence="5" id="KW-0732">Signal</keyword>
<dbReference type="SUPFAM" id="SSF55068">
    <property type="entry name" value="Peptide methionine sulfoxide reductase"/>
    <property type="match status" value="1"/>
</dbReference>
<dbReference type="AlphaFoldDB" id="A0AAP3UZE1"/>
<dbReference type="InterPro" id="IPR002569">
    <property type="entry name" value="Met_Sox_Rdtase_MsrA_dom"/>
</dbReference>
<evidence type="ECO:0000256" key="3">
    <source>
        <dbReference type="ARBA" id="ARBA00048782"/>
    </source>
</evidence>
<dbReference type="HAMAP" id="MF_01401">
    <property type="entry name" value="MsrA"/>
    <property type="match status" value="1"/>
</dbReference>
<evidence type="ECO:0000256" key="5">
    <source>
        <dbReference type="SAM" id="SignalP"/>
    </source>
</evidence>
<evidence type="ECO:0000256" key="2">
    <source>
        <dbReference type="ARBA" id="ARBA00047806"/>
    </source>
</evidence>
<dbReference type="InterPro" id="IPR036509">
    <property type="entry name" value="Met_Sox_Rdtase_MsrA_sf"/>
</dbReference>
<feature type="signal peptide" evidence="5">
    <location>
        <begin position="1"/>
        <end position="24"/>
    </location>
</feature>
<accession>A0AAP3UZE1</accession>
<evidence type="ECO:0000256" key="4">
    <source>
        <dbReference type="HAMAP-Rule" id="MF_01401"/>
    </source>
</evidence>
<organism evidence="7 8">
    <name type="scientific">Marinimicrococcus flavescens</name>
    <dbReference type="NCBI Taxonomy" id="3031815"/>
    <lineage>
        <taxon>Bacteria</taxon>
        <taxon>Pseudomonadati</taxon>
        <taxon>Pseudomonadota</taxon>
        <taxon>Alphaproteobacteria</taxon>
        <taxon>Geminicoccales</taxon>
        <taxon>Geminicoccaceae</taxon>
        <taxon>Marinimicrococcus</taxon>
    </lineage>
</organism>
<dbReference type="Pfam" id="PF01625">
    <property type="entry name" value="PMSR"/>
    <property type="match status" value="1"/>
</dbReference>
<evidence type="ECO:0000259" key="6">
    <source>
        <dbReference type="Pfam" id="PF01625"/>
    </source>
</evidence>
<dbReference type="PANTHER" id="PTHR43774">
    <property type="entry name" value="PEPTIDE METHIONINE SULFOXIDE REDUCTASE"/>
    <property type="match status" value="1"/>
</dbReference>
<reference evidence="7 8" key="1">
    <citation type="submission" date="2023-03" db="EMBL/GenBank/DDBJ databases">
        <title>YIM 152171 draft genome.</title>
        <authorList>
            <person name="Yang Z."/>
        </authorList>
    </citation>
    <scope>NUCLEOTIDE SEQUENCE [LARGE SCALE GENOMIC DNA]</scope>
    <source>
        <strain evidence="7 8">YIM 152171</strain>
    </source>
</reference>
<evidence type="ECO:0000313" key="7">
    <source>
        <dbReference type="EMBL" id="MDF1584945.1"/>
    </source>
</evidence>
<comment type="catalytic activity">
    <reaction evidence="2 4">
        <text>L-methionyl-[protein] + [thioredoxin]-disulfide + H2O = L-methionyl-(S)-S-oxide-[protein] + [thioredoxin]-dithiol</text>
        <dbReference type="Rhea" id="RHEA:14217"/>
        <dbReference type="Rhea" id="RHEA-COMP:10698"/>
        <dbReference type="Rhea" id="RHEA-COMP:10700"/>
        <dbReference type="Rhea" id="RHEA-COMP:12313"/>
        <dbReference type="Rhea" id="RHEA-COMP:12315"/>
        <dbReference type="ChEBI" id="CHEBI:15377"/>
        <dbReference type="ChEBI" id="CHEBI:16044"/>
        <dbReference type="ChEBI" id="CHEBI:29950"/>
        <dbReference type="ChEBI" id="CHEBI:44120"/>
        <dbReference type="ChEBI" id="CHEBI:50058"/>
        <dbReference type="EC" id="1.8.4.11"/>
    </reaction>
</comment>
<feature type="chain" id="PRO_5042850947" description="Peptide methionine sulfoxide reductase MsrA" evidence="5">
    <location>
        <begin position="25"/>
        <end position="210"/>
    </location>
</feature>
<comment type="function">
    <text evidence="4">Has an important function as a repair enzyme for proteins that have been inactivated by oxidation. Catalyzes the reversible oxidation-reduction of methionine sulfoxide in proteins to methionine.</text>
</comment>
<evidence type="ECO:0000313" key="8">
    <source>
        <dbReference type="Proteomes" id="UP001301140"/>
    </source>
</evidence>
<dbReference type="Gene3D" id="3.30.1060.10">
    <property type="entry name" value="Peptide methionine sulphoxide reductase MsrA"/>
    <property type="match status" value="1"/>
</dbReference>
<keyword evidence="8" id="KW-1185">Reference proteome</keyword>
<dbReference type="EC" id="1.8.4.11" evidence="4"/>
<dbReference type="RefSeq" id="WP_327787353.1">
    <property type="nucleotide sequence ID" value="NZ_JARGEQ010000006.1"/>
</dbReference>
<feature type="active site" evidence="4">
    <location>
        <position position="40"/>
    </location>
</feature>
<gene>
    <name evidence="4 7" type="primary">msrA</name>
    <name evidence="7" type="ORF">PZ740_00935</name>
</gene>
<dbReference type="EMBL" id="JARGEQ010000006">
    <property type="protein sequence ID" value="MDF1584945.1"/>
    <property type="molecule type" value="Genomic_DNA"/>
</dbReference>
<comment type="similarity">
    <text evidence="4">Belongs to the MsrA Met sulfoxide reductase family.</text>
</comment>
<evidence type="ECO:0000256" key="1">
    <source>
        <dbReference type="ARBA" id="ARBA00023002"/>
    </source>
</evidence>
<dbReference type="GO" id="GO:0008113">
    <property type="term" value="F:peptide-methionine (S)-S-oxide reductase activity"/>
    <property type="evidence" value="ECO:0007669"/>
    <property type="project" value="UniProtKB-UniRule"/>
</dbReference>
<dbReference type="Proteomes" id="UP001301140">
    <property type="component" value="Unassembled WGS sequence"/>
</dbReference>
<dbReference type="NCBIfam" id="TIGR00401">
    <property type="entry name" value="msrA"/>
    <property type="match status" value="1"/>
</dbReference>
<sequence length="210" mass="23157">MIRIFLTTAAGIVLVAAAAQPARAADAPDGLATATFASGCFWCTEKDFEDVEGVAEAISGYTGGEVAKPSYEQVTFGDTGHVEAVQVRYDPEVVSYSELLEVYWRNVDFLDAGGQFCDRGPSYASAIFWHDAAQRDAALVDRERIAASGVFDRPVVTKIEEAGVFWPAEDYHQDYYKKNPFRYQAYRWNCGREARLDELRAGLARLATGS</sequence>
<name>A0AAP3UZE1_9PROT</name>
<keyword evidence="1 4" id="KW-0560">Oxidoreductase</keyword>
<protein>
    <recommendedName>
        <fullName evidence="4">Peptide methionine sulfoxide reductase MsrA</fullName>
        <shortName evidence="4">Protein-methionine-S-oxide reductase</shortName>
        <ecNumber evidence="4">1.8.4.11</ecNumber>
    </recommendedName>
    <alternativeName>
        <fullName evidence="4">Peptide-methionine (S)-S-oxide reductase</fullName>
        <shortName evidence="4">Peptide Met(O) reductase</shortName>
    </alternativeName>
</protein>
<feature type="domain" description="Peptide methionine sulphoxide reductase MsrA" evidence="6">
    <location>
        <begin position="33"/>
        <end position="184"/>
    </location>
</feature>
<comment type="caution">
    <text evidence="7">The sequence shown here is derived from an EMBL/GenBank/DDBJ whole genome shotgun (WGS) entry which is preliminary data.</text>
</comment>
<proteinExistence type="inferred from homology"/>